<dbReference type="GO" id="GO:0006637">
    <property type="term" value="P:acyl-CoA metabolic process"/>
    <property type="evidence" value="ECO:0007669"/>
    <property type="project" value="TreeGrafter"/>
</dbReference>
<gene>
    <name evidence="2" type="ORF">HMPREF0299_6742</name>
</gene>
<dbReference type="InterPro" id="IPR029058">
    <property type="entry name" value="AB_hydrolase_fold"/>
</dbReference>
<organism evidence="2 3">
    <name type="scientific">Corynebacterium matruchotii ATCC 14266</name>
    <dbReference type="NCBI Taxonomy" id="553207"/>
    <lineage>
        <taxon>Bacteria</taxon>
        <taxon>Bacillati</taxon>
        <taxon>Actinomycetota</taxon>
        <taxon>Actinomycetes</taxon>
        <taxon>Mycobacteriales</taxon>
        <taxon>Corynebacteriaceae</taxon>
        <taxon>Corynebacterium</taxon>
    </lineage>
</organism>
<dbReference type="STRING" id="553207.HMPREF0299_6742"/>
<evidence type="ECO:0000313" key="3">
    <source>
        <dbReference type="Proteomes" id="UP000004218"/>
    </source>
</evidence>
<evidence type="ECO:0000313" key="2">
    <source>
        <dbReference type="EMBL" id="EFM48792.1"/>
    </source>
</evidence>
<name>E0DFU8_9CORY</name>
<dbReference type="GO" id="GO:0006631">
    <property type="term" value="P:fatty acid metabolic process"/>
    <property type="evidence" value="ECO:0007669"/>
    <property type="project" value="TreeGrafter"/>
</dbReference>
<reference evidence="2" key="1">
    <citation type="submission" date="2010-08" db="EMBL/GenBank/DDBJ databases">
        <authorList>
            <person name="Harkins D.M."/>
            <person name="Madupu R."/>
            <person name="Durkin A.S."/>
            <person name="Torralba M."/>
            <person name="Methe B."/>
            <person name="Sutton G.G."/>
            <person name="Nelson K.E."/>
        </authorList>
    </citation>
    <scope>NUCLEOTIDE SEQUENCE [LARGE SCALE GENOMIC DNA]</scope>
    <source>
        <strain evidence="2">ATCC 14266</strain>
    </source>
</reference>
<evidence type="ECO:0000259" key="1">
    <source>
        <dbReference type="Pfam" id="PF08840"/>
    </source>
</evidence>
<feature type="domain" description="BAAT/Acyl-CoA thioester hydrolase C-terminal" evidence="1">
    <location>
        <begin position="122"/>
        <end position="288"/>
    </location>
</feature>
<dbReference type="eggNOG" id="COG1073">
    <property type="taxonomic scope" value="Bacteria"/>
</dbReference>
<sequence>MLIMRKLLRILLRCVSVVVALCLVLAGVIAYNHNRYKMPGENPRDSSVVAQQGDVESVTGNYLRGFYYPAHGTARPGTIVVFGGSEGSNNNDAARALQHQGYNVLGLYFFGQPGQQAELVKVPLDFFQEALDWLKQHQHQGPLTVLGVSKGAELVANLAVRYPEIDNIVVFTPSAYTYQGLGDYRNGASSSFTWKGEPVPYVPLRMPLRTTIRSILALPVSYRETYELSLAEAPDREAARIKIEEFAGRGLLFAGDQDAMWQGEAAVRELSERNKNLEAVVYPNAGHVFTEDATKLGNSWKTMLGGTVEGNREATLQSRTLLKERLAAWHAK</sequence>
<dbReference type="InterPro" id="IPR014940">
    <property type="entry name" value="BAAT_C"/>
</dbReference>
<dbReference type="Proteomes" id="UP000004218">
    <property type="component" value="Unassembled WGS sequence"/>
</dbReference>
<proteinExistence type="predicted"/>
<dbReference type="Gene3D" id="3.40.50.1820">
    <property type="entry name" value="alpha/beta hydrolase"/>
    <property type="match status" value="1"/>
</dbReference>
<dbReference type="AlphaFoldDB" id="E0DFU8"/>
<dbReference type="Pfam" id="PF08840">
    <property type="entry name" value="BAAT_C"/>
    <property type="match status" value="1"/>
</dbReference>
<comment type="caution">
    <text evidence="2">The sequence shown here is derived from an EMBL/GenBank/DDBJ whole genome shotgun (WGS) entry which is preliminary data.</text>
</comment>
<keyword evidence="2" id="KW-0378">Hydrolase</keyword>
<dbReference type="GO" id="GO:0047617">
    <property type="term" value="F:fatty acyl-CoA hydrolase activity"/>
    <property type="evidence" value="ECO:0007669"/>
    <property type="project" value="TreeGrafter"/>
</dbReference>
<dbReference type="EMBL" id="ACSH02000005">
    <property type="protein sequence ID" value="EFM48792.1"/>
    <property type="molecule type" value="Genomic_DNA"/>
</dbReference>
<dbReference type="PANTHER" id="PTHR10824:SF4">
    <property type="entry name" value="ACYL-COENZYME A THIOESTERASE 1-LIKE"/>
    <property type="match status" value="1"/>
</dbReference>
<dbReference type="SUPFAM" id="SSF53474">
    <property type="entry name" value="alpha/beta-Hydrolases"/>
    <property type="match status" value="1"/>
</dbReference>
<accession>E0DFU8</accession>
<protein>
    <submittedName>
        <fullName evidence="2">BAAT/acyl-CoA thioester hydrolase C-terminal domain protein</fullName>
    </submittedName>
</protein>
<keyword evidence="3" id="KW-1185">Reference proteome</keyword>
<dbReference type="PANTHER" id="PTHR10824">
    <property type="entry name" value="ACYL-COENZYME A THIOESTERASE-RELATED"/>
    <property type="match status" value="1"/>
</dbReference>